<feature type="domain" description="AMP-binding enzyme C-terminal" evidence="4">
    <location>
        <begin position="484"/>
        <end position="560"/>
    </location>
</feature>
<evidence type="ECO:0000256" key="2">
    <source>
        <dbReference type="ARBA" id="ARBA00022598"/>
    </source>
</evidence>
<dbReference type="InterPro" id="IPR020845">
    <property type="entry name" value="AMP-binding_CS"/>
</dbReference>
<evidence type="ECO:0000313" key="5">
    <source>
        <dbReference type="EMBL" id="MBF6353034.1"/>
    </source>
</evidence>
<comment type="caution">
    <text evidence="5">The sequence shown here is derived from an EMBL/GenBank/DDBJ whole genome shotgun (WGS) entry which is preliminary data.</text>
</comment>
<dbReference type="PROSITE" id="PS00455">
    <property type="entry name" value="AMP_BINDING"/>
    <property type="match status" value="1"/>
</dbReference>
<dbReference type="Proteomes" id="UP000707731">
    <property type="component" value="Unassembled WGS sequence"/>
</dbReference>
<dbReference type="GO" id="GO:0016874">
    <property type="term" value="F:ligase activity"/>
    <property type="evidence" value="ECO:0007669"/>
    <property type="project" value="UniProtKB-KW"/>
</dbReference>
<protein>
    <submittedName>
        <fullName evidence="5">Acyl--CoA ligase</fullName>
    </submittedName>
</protein>
<feature type="domain" description="AMP-dependent synthetase/ligase" evidence="3">
    <location>
        <begin position="33"/>
        <end position="431"/>
    </location>
</feature>
<dbReference type="InterPro" id="IPR000873">
    <property type="entry name" value="AMP-dep_synth/lig_dom"/>
</dbReference>
<keyword evidence="6" id="KW-1185">Reference proteome</keyword>
<organism evidence="5 6">
    <name type="scientific">Nocardia higoensis</name>
    <dbReference type="NCBI Taxonomy" id="228599"/>
    <lineage>
        <taxon>Bacteria</taxon>
        <taxon>Bacillati</taxon>
        <taxon>Actinomycetota</taxon>
        <taxon>Actinomycetes</taxon>
        <taxon>Mycobacteriales</taxon>
        <taxon>Nocardiaceae</taxon>
        <taxon>Nocardia</taxon>
    </lineage>
</organism>
<dbReference type="SUPFAM" id="SSF56801">
    <property type="entry name" value="Acetyl-CoA synthetase-like"/>
    <property type="match status" value="1"/>
</dbReference>
<evidence type="ECO:0000259" key="4">
    <source>
        <dbReference type="Pfam" id="PF13193"/>
    </source>
</evidence>
<evidence type="ECO:0000256" key="1">
    <source>
        <dbReference type="ARBA" id="ARBA00006432"/>
    </source>
</evidence>
<dbReference type="PANTHER" id="PTHR43201:SF5">
    <property type="entry name" value="MEDIUM-CHAIN ACYL-COA LIGASE ACSF2, MITOCHONDRIAL"/>
    <property type="match status" value="1"/>
</dbReference>
<dbReference type="CDD" id="cd04433">
    <property type="entry name" value="AFD_class_I"/>
    <property type="match status" value="1"/>
</dbReference>
<dbReference type="Pfam" id="PF00501">
    <property type="entry name" value="AMP-binding"/>
    <property type="match status" value="1"/>
</dbReference>
<evidence type="ECO:0000313" key="6">
    <source>
        <dbReference type="Proteomes" id="UP000707731"/>
    </source>
</evidence>
<dbReference type="Gene3D" id="3.40.50.12780">
    <property type="entry name" value="N-terminal domain of ligase-like"/>
    <property type="match status" value="1"/>
</dbReference>
<dbReference type="InterPro" id="IPR045851">
    <property type="entry name" value="AMP-bd_C_sf"/>
</dbReference>
<dbReference type="InterPro" id="IPR042099">
    <property type="entry name" value="ANL_N_sf"/>
</dbReference>
<comment type="similarity">
    <text evidence="1">Belongs to the ATP-dependent AMP-binding enzyme family.</text>
</comment>
<evidence type="ECO:0000259" key="3">
    <source>
        <dbReference type="Pfam" id="PF00501"/>
    </source>
</evidence>
<name>A0ABS0D3H3_9NOCA</name>
<dbReference type="InterPro" id="IPR025110">
    <property type="entry name" value="AMP-bd_C"/>
</dbReference>
<proteinExistence type="inferred from homology"/>
<dbReference type="RefSeq" id="WP_195000000.1">
    <property type="nucleotide sequence ID" value="NZ_JADLQN010000001.1"/>
</dbReference>
<keyword evidence="2 5" id="KW-0436">Ligase</keyword>
<dbReference type="Gene3D" id="3.30.300.30">
    <property type="match status" value="1"/>
</dbReference>
<dbReference type="PANTHER" id="PTHR43201">
    <property type="entry name" value="ACYL-COA SYNTHETASE"/>
    <property type="match status" value="1"/>
</dbReference>
<accession>A0ABS0D3H3</accession>
<dbReference type="EMBL" id="JADLQN010000001">
    <property type="protein sequence ID" value="MBF6353034.1"/>
    <property type="molecule type" value="Genomic_DNA"/>
</dbReference>
<dbReference type="Pfam" id="PF13193">
    <property type="entry name" value="AMP-binding_C"/>
    <property type="match status" value="1"/>
</dbReference>
<sequence>MVQAKRGLHPKARVEDFLARGWWTNETLDHAFRAQVDLRGEATAMVDPANRRDLVGSDPRRVTWNELESEVTHLAARLIERGIGRGDVIGVQLPNSIELAEVYLAAWTIGAVVSPLAMQYREHEIVTMANRARFLTLITTSRFGDRSPAADVIAAADRIPSLRSVLTIGAADEATDASDAHLVPGPASAQDRALLEARRVEDPNEPNDCVTICWTSGTEGEPKGVPRTHYDWIAFSVATIDAPRVQAEDVLLNPFPMINMAGINGMFLPWLFTGATLVQHHPFDAPTFFAQIAAERVTYTLAPPALLWMLLHNEALLSKIDLSSLTRIGSGSAPLQPPMVRGWQERFGLSVINFFGSNEGVALLSSAEDFPDPDDRARYFPRYGAPGTNWSSRIADRVSVKLVDTETGELITVAGRPGELRIAGPTIFPGYVDGETLASPFDEEGYLRTGDIFEIAGESDQYLRYVDRSKDLIIRGGMNIAPVELEAMIAEHPAVAEVAVVGDPDDVLGERVAAVVVLRPDAELTLEEVVEFLRERKLASFKLPERLEIREILPRNAVGKLLKRDLRKQSLLAD</sequence>
<gene>
    <name evidence="5" type="ORF">IU449_00465</name>
</gene>
<reference evidence="5 6" key="1">
    <citation type="submission" date="2020-10" db="EMBL/GenBank/DDBJ databases">
        <title>Identification of Nocardia species via Next-generation sequencing and recognition of intraspecies genetic diversity.</title>
        <authorList>
            <person name="Li P."/>
            <person name="Li P."/>
            <person name="Lu B."/>
        </authorList>
    </citation>
    <scope>NUCLEOTIDE SEQUENCE [LARGE SCALE GENOMIC DNA]</scope>
    <source>
        <strain evidence="5 6">BJ06-0143</strain>
    </source>
</reference>